<proteinExistence type="predicted"/>
<evidence type="ECO:0000313" key="2">
    <source>
        <dbReference type="Proteomes" id="UP001172680"/>
    </source>
</evidence>
<dbReference type="Proteomes" id="UP001172680">
    <property type="component" value="Unassembled WGS sequence"/>
</dbReference>
<keyword evidence="2" id="KW-1185">Reference proteome</keyword>
<organism evidence="1 2">
    <name type="scientific">Coniosporium tulheliwenetii</name>
    <dbReference type="NCBI Taxonomy" id="3383036"/>
    <lineage>
        <taxon>Eukaryota</taxon>
        <taxon>Fungi</taxon>
        <taxon>Dikarya</taxon>
        <taxon>Ascomycota</taxon>
        <taxon>Pezizomycotina</taxon>
        <taxon>Dothideomycetes</taxon>
        <taxon>Dothideomycetes incertae sedis</taxon>
        <taxon>Coniosporium</taxon>
    </lineage>
</organism>
<comment type="caution">
    <text evidence="1">The sequence shown here is derived from an EMBL/GenBank/DDBJ whole genome shotgun (WGS) entry which is preliminary data.</text>
</comment>
<reference evidence="1" key="1">
    <citation type="submission" date="2022-10" db="EMBL/GenBank/DDBJ databases">
        <title>Culturing micro-colonial fungi from biological soil crusts in the Mojave desert and describing Neophaeococcomyces mojavensis, and introducing the new genera and species Taxawa tesnikishii.</title>
        <authorList>
            <person name="Kurbessoian T."/>
            <person name="Stajich J.E."/>
        </authorList>
    </citation>
    <scope>NUCLEOTIDE SEQUENCE</scope>
    <source>
        <strain evidence="1">JES_115</strain>
    </source>
</reference>
<dbReference type="EMBL" id="JAPDRP010000001">
    <property type="protein sequence ID" value="KAJ9649381.1"/>
    <property type="molecule type" value="Genomic_DNA"/>
</dbReference>
<protein>
    <submittedName>
        <fullName evidence="1">MHF histone-fold complex component</fullName>
    </submittedName>
</protein>
<evidence type="ECO:0000313" key="1">
    <source>
        <dbReference type="EMBL" id="KAJ9649381.1"/>
    </source>
</evidence>
<gene>
    <name evidence="1" type="primary">MHF1</name>
    <name evidence="1" type="ORF">H2199_000156</name>
</gene>
<accession>A0ACC2ZP81</accession>
<sequence>MSVGYAALNRAFLSTESPKVPANPNAEIPHPGDLPNRECAHRVGASSRNLIASPPITPLTPPLQALMALPDDDAAQREEQLKSALWYSLGQYIDDECLRQNWNVTPQFIGALTEMVFAQISKDLETFAAHAGRTTINTSDVLLLARRNDGLESVLKTFVDEYRAANGTSGGGAASAPRAWAGAGAGEVMRVEAVKGPGGVWRALKEGSMFWKEFGA</sequence>
<name>A0ACC2ZP81_9PEZI</name>